<feature type="transmembrane region" description="Helical" evidence="1">
    <location>
        <begin position="12"/>
        <end position="33"/>
    </location>
</feature>
<dbReference type="AlphaFoldDB" id="A7SVI0"/>
<dbReference type="OMA" id="LMAYMAK"/>
<dbReference type="InterPro" id="IPR011657">
    <property type="entry name" value="CNT_C_dom"/>
</dbReference>
<dbReference type="HOGENOM" id="CLU_016813_2_1_1"/>
<dbReference type="Proteomes" id="UP000001593">
    <property type="component" value="Unassembled WGS sequence"/>
</dbReference>
<keyword evidence="4" id="KW-1185">Reference proteome</keyword>
<keyword evidence="1" id="KW-0812">Transmembrane</keyword>
<dbReference type="PANTHER" id="PTHR10590:SF4">
    <property type="entry name" value="SOLUTE CARRIER FAMILY 28 MEMBER 3"/>
    <property type="match status" value="1"/>
</dbReference>
<dbReference type="InterPro" id="IPR008276">
    <property type="entry name" value="C_nuclsd_transpt"/>
</dbReference>
<evidence type="ECO:0000256" key="1">
    <source>
        <dbReference type="SAM" id="Phobius"/>
    </source>
</evidence>
<reference evidence="3 4" key="1">
    <citation type="journal article" date="2007" name="Science">
        <title>Sea anemone genome reveals ancestral eumetazoan gene repertoire and genomic organization.</title>
        <authorList>
            <person name="Putnam N.H."/>
            <person name="Srivastava M."/>
            <person name="Hellsten U."/>
            <person name="Dirks B."/>
            <person name="Chapman J."/>
            <person name="Salamov A."/>
            <person name="Terry A."/>
            <person name="Shapiro H."/>
            <person name="Lindquist E."/>
            <person name="Kapitonov V.V."/>
            <person name="Jurka J."/>
            <person name="Genikhovich G."/>
            <person name="Grigoriev I.V."/>
            <person name="Lucas S.M."/>
            <person name="Steele R.E."/>
            <person name="Finnerty J.R."/>
            <person name="Technau U."/>
            <person name="Martindale M.Q."/>
            <person name="Rokhsar D.S."/>
        </authorList>
    </citation>
    <scope>NUCLEOTIDE SEQUENCE [LARGE SCALE GENOMIC DNA]</scope>
    <source>
        <strain evidence="4">CH2 X CH6</strain>
    </source>
</reference>
<dbReference type="eggNOG" id="KOG3747">
    <property type="taxonomic scope" value="Eukaryota"/>
</dbReference>
<name>A7SVI0_NEMVE</name>
<gene>
    <name evidence="3" type="ORF">NEMVEDRAFT_v1g134156</name>
</gene>
<dbReference type="GO" id="GO:0016020">
    <property type="term" value="C:membrane"/>
    <property type="evidence" value="ECO:0007669"/>
    <property type="project" value="InterPro"/>
</dbReference>
<dbReference type="PANTHER" id="PTHR10590">
    <property type="entry name" value="SODIUM/NUCLEOSIDE COTRANSPORTER"/>
    <property type="match status" value="1"/>
</dbReference>
<dbReference type="EMBL" id="DS469836">
    <property type="protein sequence ID" value="EDO32279.1"/>
    <property type="molecule type" value="Genomic_DNA"/>
</dbReference>
<evidence type="ECO:0000259" key="2">
    <source>
        <dbReference type="Pfam" id="PF07662"/>
    </source>
</evidence>
<feature type="transmembrane region" description="Helical" evidence="1">
    <location>
        <begin position="118"/>
        <end position="137"/>
    </location>
</feature>
<proteinExistence type="predicted"/>
<dbReference type="KEGG" id="nve:5503285"/>
<organism evidence="3 4">
    <name type="scientific">Nematostella vectensis</name>
    <name type="common">Starlet sea anemone</name>
    <dbReference type="NCBI Taxonomy" id="45351"/>
    <lineage>
        <taxon>Eukaryota</taxon>
        <taxon>Metazoa</taxon>
        <taxon>Cnidaria</taxon>
        <taxon>Anthozoa</taxon>
        <taxon>Hexacorallia</taxon>
        <taxon>Actiniaria</taxon>
        <taxon>Edwardsiidae</taxon>
        <taxon>Nematostella</taxon>
    </lineage>
</organism>
<dbReference type="Pfam" id="PF07662">
    <property type="entry name" value="Nucleos_tra2_C"/>
    <property type="match status" value="1"/>
</dbReference>
<protein>
    <recommendedName>
        <fullName evidence="2">Concentrative nucleoside transporter C-terminal domain-containing protein</fullName>
    </recommendedName>
</protein>
<dbReference type="GO" id="GO:0005337">
    <property type="term" value="F:nucleoside transmembrane transporter activity"/>
    <property type="evidence" value="ECO:0007669"/>
    <property type="project" value="InterPro"/>
</dbReference>
<dbReference type="STRING" id="45351.A7SVI0"/>
<dbReference type="PhylomeDB" id="A7SVI0"/>
<feature type="transmembrane region" description="Helical" evidence="1">
    <location>
        <begin position="83"/>
        <end position="106"/>
    </location>
</feature>
<dbReference type="InParanoid" id="A7SVI0"/>
<sequence>MCYRQSAPTFSCVNVLQTICSYVFMPLAFVMGVEWADCGPVAKFLGIKVFLNELISYINMSPFIKDRDLKDGNPRISVQSEIIATYALCGFSNFLGLGVLLGGLGPMAPNRRGDMAKLAIRSLVAANIACFMTASIAGKGVMTASMAGNREGL</sequence>
<feature type="domain" description="Concentrative nucleoside transporter C-terminal" evidence="2">
    <location>
        <begin position="16"/>
        <end position="138"/>
    </location>
</feature>
<accession>A7SVI0</accession>
<evidence type="ECO:0000313" key="4">
    <source>
        <dbReference type="Proteomes" id="UP000001593"/>
    </source>
</evidence>
<evidence type="ECO:0000313" key="3">
    <source>
        <dbReference type="EMBL" id="EDO32279.1"/>
    </source>
</evidence>
<keyword evidence="1" id="KW-1133">Transmembrane helix</keyword>
<keyword evidence="1" id="KW-0472">Membrane</keyword>